<dbReference type="FunFam" id="1.10.10.10:FF:000004">
    <property type="entry name" value="RNA polymerase sigma factor SigA"/>
    <property type="match status" value="1"/>
</dbReference>
<evidence type="ECO:0000256" key="1">
    <source>
        <dbReference type="ARBA" id="ARBA00022490"/>
    </source>
</evidence>
<feature type="compositionally biased region" description="Low complexity" evidence="7">
    <location>
        <begin position="81"/>
        <end position="115"/>
    </location>
</feature>
<dbReference type="Gene3D" id="1.10.220.120">
    <property type="entry name" value="Sigma-70 factor, region 1.1"/>
    <property type="match status" value="1"/>
</dbReference>
<feature type="domain" description="RNA polymerase sigma-70" evidence="8">
    <location>
        <begin position="636"/>
        <end position="649"/>
    </location>
</feature>
<feature type="domain" description="RNA polymerase sigma-70" evidence="9">
    <location>
        <begin position="805"/>
        <end position="831"/>
    </location>
</feature>
<keyword evidence="5 6" id="KW-0804">Transcription</keyword>
<dbReference type="Pfam" id="PF04546">
    <property type="entry name" value="Sigma70_ner"/>
    <property type="match status" value="1"/>
</dbReference>
<dbReference type="InterPro" id="IPR000943">
    <property type="entry name" value="RNA_pol_sigma70"/>
</dbReference>
<dbReference type="FunFam" id="1.10.601.10:FF:000002">
    <property type="entry name" value="RNA polymerase sigma factor RpoD"/>
    <property type="match status" value="1"/>
</dbReference>
<dbReference type="Pfam" id="PF03979">
    <property type="entry name" value="Sigma70_r1_1"/>
    <property type="match status" value="1"/>
</dbReference>
<dbReference type="GO" id="GO:0006352">
    <property type="term" value="P:DNA-templated transcription initiation"/>
    <property type="evidence" value="ECO:0007669"/>
    <property type="project" value="UniProtKB-UniRule"/>
</dbReference>
<dbReference type="PRINTS" id="PR00046">
    <property type="entry name" value="SIGMA70FCT"/>
</dbReference>
<evidence type="ECO:0000259" key="9">
    <source>
        <dbReference type="PROSITE" id="PS00716"/>
    </source>
</evidence>
<evidence type="ECO:0000256" key="5">
    <source>
        <dbReference type="ARBA" id="ARBA00023163"/>
    </source>
</evidence>
<dbReference type="PROSITE" id="PS00715">
    <property type="entry name" value="SIGMA70_1"/>
    <property type="match status" value="1"/>
</dbReference>
<dbReference type="NCBIfam" id="TIGR02393">
    <property type="entry name" value="RpoD_Cterm"/>
    <property type="match status" value="1"/>
</dbReference>
<feature type="compositionally biased region" description="Low complexity" evidence="7">
    <location>
        <begin position="122"/>
        <end position="150"/>
    </location>
</feature>
<comment type="subcellular location">
    <subcellularLocation>
        <location evidence="6">Cytoplasm</location>
    </subcellularLocation>
</comment>
<evidence type="ECO:0000256" key="4">
    <source>
        <dbReference type="ARBA" id="ARBA00023125"/>
    </source>
</evidence>
<dbReference type="GO" id="GO:0016987">
    <property type="term" value="F:sigma factor activity"/>
    <property type="evidence" value="ECO:0007669"/>
    <property type="project" value="UniProtKB-UniRule"/>
</dbReference>
<keyword evidence="3 6" id="KW-0731">Sigma factor</keyword>
<dbReference type="InterPro" id="IPR007627">
    <property type="entry name" value="RNA_pol_sigma70_r2"/>
</dbReference>
<dbReference type="EMBL" id="AP022345">
    <property type="protein sequence ID" value="BBU68594.1"/>
    <property type="molecule type" value="Genomic_DNA"/>
</dbReference>
<protein>
    <recommendedName>
        <fullName evidence="6">RNA polymerase sigma factor RpoD</fullName>
    </recommendedName>
    <alternativeName>
        <fullName evidence="6">Sigma-70</fullName>
    </alternativeName>
</protein>
<dbReference type="InterPro" id="IPR009042">
    <property type="entry name" value="RNA_pol_sigma70_r1_2"/>
</dbReference>
<comment type="similarity">
    <text evidence="6">Belongs to the sigma-70 factor family. RpoD/SigA subfamily.</text>
</comment>
<feature type="region of interest" description="Sigma-70 factor domain-4" evidence="6">
    <location>
        <begin position="780"/>
        <end position="833"/>
    </location>
</feature>
<feature type="region of interest" description="Sigma-70 factor domain-2" evidence="6">
    <location>
        <begin position="612"/>
        <end position="682"/>
    </location>
</feature>
<dbReference type="Gene3D" id="1.10.10.10">
    <property type="entry name" value="Winged helix-like DNA-binding domain superfamily/Winged helix DNA-binding domain"/>
    <property type="match status" value="2"/>
</dbReference>
<dbReference type="Proteomes" id="UP000463961">
    <property type="component" value="Chromosome"/>
</dbReference>
<dbReference type="CDD" id="cd06171">
    <property type="entry name" value="Sigma70_r4"/>
    <property type="match status" value="1"/>
</dbReference>
<comment type="function">
    <text evidence="6">Sigma factors are initiation factors that promote the attachment of RNA polymerase to specific initiation sites and are then released. This sigma factor is the primary sigma factor during exponential growth.</text>
</comment>
<evidence type="ECO:0000313" key="11">
    <source>
        <dbReference type="Proteomes" id="UP000463961"/>
    </source>
</evidence>
<comment type="subunit">
    <text evidence="6">Interacts transiently with the RNA polymerase catalytic core.</text>
</comment>
<dbReference type="InterPro" id="IPR007624">
    <property type="entry name" value="RNA_pol_sigma70_r3"/>
</dbReference>
<dbReference type="InterPro" id="IPR028630">
    <property type="entry name" value="Sigma70_RpoD"/>
</dbReference>
<keyword evidence="4 6" id="KW-0238">DNA-binding</keyword>
<evidence type="ECO:0000256" key="7">
    <source>
        <dbReference type="SAM" id="MobiDB-lite"/>
    </source>
</evidence>
<evidence type="ECO:0000259" key="8">
    <source>
        <dbReference type="PROSITE" id="PS00715"/>
    </source>
</evidence>
<dbReference type="Pfam" id="PF04545">
    <property type="entry name" value="Sigma70_r4"/>
    <property type="match status" value="1"/>
</dbReference>
<dbReference type="PANTHER" id="PTHR30603">
    <property type="entry name" value="RNA POLYMERASE SIGMA FACTOR RPO"/>
    <property type="match status" value="1"/>
</dbReference>
<dbReference type="InterPro" id="IPR036388">
    <property type="entry name" value="WH-like_DNA-bd_sf"/>
</dbReference>
<evidence type="ECO:0000313" key="10">
    <source>
        <dbReference type="EMBL" id="BBU68594.1"/>
    </source>
</evidence>
<name>A0A7R6R3W5_9RHOO</name>
<dbReference type="NCBIfam" id="TIGR02937">
    <property type="entry name" value="sigma70-ECF"/>
    <property type="match status" value="1"/>
</dbReference>
<dbReference type="InterPro" id="IPR007631">
    <property type="entry name" value="RNA_pol_sigma_70_non-ess"/>
</dbReference>
<feature type="compositionally biased region" description="Low complexity" evidence="7">
    <location>
        <begin position="14"/>
        <end position="44"/>
    </location>
</feature>
<dbReference type="Gene3D" id="1.10.601.10">
    <property type="entry name" value="RNA Polymerase Primary Sigma Factor"/>
    <property type="match status" value="1"/>
</dbReference>
<dbReference type="PROSITE" id="PS00716">
    <property type="entry name" value="SIGMA70_2"/>
    <property type="match status" value="1"/>
</dbReference>
<dbReference type="SUPFAM" id="SSF88946">
    <property type="entry name" value="Sigma2 domain of RNA polymerase sigma factors"/>
    <property type="match status" value="1"/>
</dbReference>
<dbReference type="InterPro" id="IPR050239">
    <property type="entry name" value="Sigma-70_RNA_pol_init_factors"/>
</dbReference>
<dbReference type="GO" id="GO:0005737">
    <property type="term" value="C:cytoplasm"/>
    <property type="evidence" value="ECO:0007669"/>
    <property type="project" value="UniProtKB-SubCell"/>
</dbReference>
<keyword evidence="1 6" id="KW-0963">Cytoplasm</keyword>
<evidence type="ECO:0000256" key="3">
    <source>
        <dbReference type="ARBA" id="ARBA00023082"/>
    </source>
</evidence>
<dbReference type="FunFam" id="1.10.10.10:FF:000002">
    <property type="entry name" value="RNA polymerase sigma factor SigA"/>
    <property type="match status" value="1"/>
</dbReference>
<dbReference type="InterPro" id="IPR007630">
    <property type="entry name" value="RNA_pol_sigma70_r4"/>
</dbReference>
<accession>A0A7R6R3W5</accession>
<feature type="region of interest" description="Sigma-70 factor domain-3" evidence="6">
    <location>
        <begin position="691"/>
        <end position="767"/>
    </location>
</feature>
<proteinExistence type="inferred from homology"/>
<keyword evidence="2 6" id="KW-0805">Transcription regulation</keyword>
<feature type="DNA-binding region" description="H-T-H motif" evidence="6">
    <location>
        <begin position="806"/>
        <end position="825"/>
    </location>
</feature>
<feature type="compositionally biased region" description="Low complexity" evidence="7">
    <location>
        <begin position="51"/>
        <end position="74"/>
    </location>
</feature>
<dbReference type="OrthoDB" id="9809557at2"/>
<dbReference type="Pfam" id="PF00140">
    <property type="entry name" value="Sigma70_r1_2"/>
    <property type="match status" value="1"/>
</dbReference>
<reference evidence="11" key="1">
    <citation type="submission" date="2020-01" db="EMBL/GenBank/DDBJ databases">
        <title>Phosphoaccumulans saitamaens gen. nov., sp. nov., a polyphosphate accumulating bacterium isolated from surface river water.</title>
        <authorList>
            <person name="Watanabe K."/>
            <person name="Suda W."/>
        </authorList>
    </citation>
    <scope>NUCLEOTIDE SEQUENCE [LARGE SCALE GENOMIC DNA]</scope>
    <source>
        <strain evidence="11">ICHIAU1</strain>
    </source>
</reference>
<dbReference type="PANTHER" id="PTHR30603:SF60">
    <property type="entry name" value="RNA POLYMERASE SIGMA FACTOR RPOD"/>
    <property type="match status" value="1"/>
</dbReference>
<evidence type="ECO:0000256" key="2">
    <source>
        <dbReference type="ARBA" id="ARBA00023015"/>
    </source>
</evidence>
<dbReference type="InterPro" id="IPR007127">
    <property type="entry name" value="RNA_pol_sigma_70_r1_1"/>
</dbReference>
<dbReference type="InterPro" id="IPR013324">
    <property type="entry name" value="RNA_pol_sigma_r3/r4-like"/>
</dbReference>
<evidence type="ECO:0000256" key="6">
    <source>
        <dbReference type="HAMAP-Rule" id="MF_00963"/>
    </source>
</evidence>
<dbReference type="InterPro" id="IPR013325">
    <property type="entry name" value="RNA_pol_sigma_r2"/>
</dbReference>
<dbReference type="AlphaFoldDB" id="A0A7R6R3W5"/>
<feature type="region of interest" description="Disordered" evidence="7">
    <location>
        <begin position="1"/>
        <end position="150"/>
    </location>
</feature>
<dbReference type="InterPro" id="IPR014284">
    <property type="entry name" value="RNA_pol_sigma-70_dom"/>
</dbReference>
<dbReference type="SUPFAM" id="SSF88659">
    <property type="entry name" value="Sigma3 and sigma4 domains of RNA polymerase sigma factors"/>
    <property type="match status" value="2"/>
</dbReference>
<feature type="short sequence motif" description="Interaction with polymerase core subunit RpoC" evidence="6">
    <location>
        <begin position="636"/>
        <end position="639"/>
    </location>
</feature>
<dbReference type="GO" id="GO:0003677">
    <property type="term" value="F:DNA binding"/>
    <property type="evidence" value="ECO:0007669"/>
    <property type="project" value="UniProtKB-UniRule"/>
</dbReference>
<gene>
    <name evidence="6 10" type="primary">rpoD</name>
    <name evidence="10" type="ORF">ICHIAU1_08770</name>
</gene>
<dbReference type="NCBIfam" id="NF004208">
    <property type="entry name" value="PRK05658.1"/>
    <property type="match status" value="1"/>
</dbReference>
<dbReference type="Pfam" id="PF04539">
    <property type="entry name" value="Sigma70_r3"/>
    <property type="match status" value="1"/>
</dbReference>
<sequence>MATKPKTAAKKTAKPVAKSAPAKKPAVKASKPIAKPVSKPVAKAIVKKAPAKVASVKKPVAKPAAKTTKPVAKPAAKKAPVKSTAPKKTVTKATTTKTTKLAAPSKAPVKAAAKPALKKPVTKTTPKVTTKPAVTKAVAKPTPAKAPVAKAPVTKTVVKAAAPVKAVASVTPPAKVTPKKAEPVPVKVEVAPAAAEETSAVKGKGKAKGKDSKRLLGSTSVQQISPEERKARITSLIKMGKERGYLTHAEINDHLPDTVMEAEQVEAMITTFNDLGIRVFDEAPAAEDMLMTDAAAPVADDEVVEEQAEQALATVDSEFGRTTDPVRMYMREMGTVELLTREGEIVIAKKIEGGLRDMVQAISACPIVVAEIIEMAKKVAIDEMKIDELVDGLVDLEAEEQMLAASAAAAAAASAAAEDEDIDDEDEEDSGEAKAAATAASLAKLKDAALERFAKIEALHSKEIKALKTKGTTDPNYQRARKQISEELLNIRFNSRTIEKLCDRVRSLMEQIRRAERTVLSICVDKCNMPRDHFIKNFPPNIVNLKWIEKEVMNAPKHTQGILERNVPAVHEWQKKLIAMEENLGITLAEVREINKQMTKGERHARAAKKEMTEANLRLVISIAKKYTNRGLQFLDLIQEGNIGLMKAVDKFEYRRGYKFSTYATWWIRQAITRSIADQARTIRIPVHMIETINKMNRISRQILQETGFEPDPATLAIKMEMPEDKIRKILKIAKEPISMETPIGDDDDSHLGDFIEDQATLSPLEAAMNASLHEVTKDILDGLTQREAKVLRMRFGIEMNTDHTLEEVGKQFDVTRERIRQIEAKALRKLRHPSRSDKLRSFVDTNN</sequence>
<dbReference type="InterPro" id="IPR042189">
    <property type="entry name" value="RNA_pol_sigma_70_r1_1_sf"/>
</dbReference>
<organism evidence="10 11">
    <name type="scientific">Fluviibacter phosphoraccumulans</name>
    <dbReference type="NCBI Taxonomy" id="1751046"/>
    <lineage>
        <taxon>Bacteria</taxon>
        <taxon>Pseudomonadati</taxon>
        <taxon>Pseudomonadota</taxon>
        <taxon>Betaproteobacteria</taxon>
        <taxon>Rhodocyclales</taxon>
        <taxon>Fluviibacteraceae</taxon>
        <taxon>Fluviibacter</taxon>
    </lineage>
</organism>
<dbReference type="InterPro" id="IPR012760">
    <property type="entry name" value="RNA_pol_sigma_RpoD_C"/>
</dbReference>
<keyword evidence="11" id="KW-1185">Reference proteome</keyword>
<dbReference type="Pfam" id="PF04542">
    <property type="entry name" value="Sigma70_r2"/>
    <property type="match status" value="1"/>
</dbReference>
<dbReference type="HAMAP" id="MF_00963">
    <property type="entry name" value="Sigma70_RpoD_SigA"/>
    <property type="match status" value="1"/>
</dbReference>